<feature type="compositionally biased region" description="Polar residues" evidence="1">
    <location>
        <begin position="140"/>
        <end position="160"/>
    </location>
</feature>
<dbReference type="AlphaFoldDB" id="D2V6D4"/>
<evidence type="ECO:0000313" key="2">
    <source>
        <dbReference type="EMBL" id="EFC47428.1"/>
    </source>
</evidence>
<gene>
    <name evidence="2" type="ORF">NAEGRDRAFT_47035</name>
</gene>
<sequence length="315" mass="34823">MFRSTPNSLNSSIETTYSLGSTNSQTFLSLDIDDFCESYSRLKLLERDPAQDVISPTLSNYTMMRNTTIISSSPITSHQNSTQPELFETNRQQFFIDEPAQSSLNQQVSNNESSFSKFLAFLTKQDEEQNSIILQHGPIDSNNVSSSPPTMNRINNQNVEPSPRIHLSSSTSFNQKNYLSNNADSPSNESGNLPNVGESTNNPINTTSPSTPTSINSLLQTITSPSNSSNMNPKDSKTKLASSPKRKNSIVSTTNSNNTSSSSSSNIPTLINTKLTKQTKTTRKRKNSSTSPSQLSMQFNFPMWTFHFSKGRSNK</sequence>
<accession>D2V6D4</accession>
<proteinExistence type="predicted"/>
<dbReference type="InParanoid" id="D2V6D4"/>
<dbReference type="Proteomes" id="UP000006671">
    <property type="component" value="Unassembled WGS sequence"/>
</dbReference>
<evidence type="ECO:0000256" key="1">
    <source>
        <dbReference type="SAM" id="MobiDB-lite"/>
    </source>
</evidence>
<reference evidence="2 3" key="1">
    <citation type="journal article" date="2010" name="Cell">
        <title>The genome of Naegleria gruberi illuminates early eukaryotic versatility.</title>
        <authorList>
            <person name="Fritz-Laylin L.K."/>
            <person name="Prochnik S.E."/>
            <person name="Ginger M.L."/>
            <person name="Dacks J.B."/>
            <person name="Carpenter M.L."/>
            <person name="Field M.C."/>
            <person name="Kuo A."/>
            <person name="Paredez A."/>
            <person name="Chapman J."/>
            <person name="Pham J."/>
            <person name="Shu S."/>
            <person name="Neupane R."/>
            <person name="Cipriano M."/>
            <person name="Mancuso J."/>
            <person name="Tu H."/>
            <person name="Salamov A."/>
            <person name="Lindquist E."/>
            <person name="Shapiro H."/>
            <person name="Lucas S."/>
            <person name="Grigoriev I.V."/>
            <person name="Cande W.Z."/>
            <person name="Fulton C."/>
            <person name="Rokhsar D.S."/>
            <person name="Dawson S.C."/>
        </authorList>
    </citation>
    <scope>NUCLEOTIDE SEQUENCE [LARGE SCALE GENOMIC DNA]</scope>
    <source>
        <strain evidence="2 3">NEG-M</strain>
    </source>
</reference>
<name>D2V6D4_NAEGR</name>
<feature type="compositionally biased region" description="Polar residues" evidence="1">
    <location>
        <begin position="218"/>
        <end position="233"/>
    </location>
</feature>
<dbReference type="GeneID" id="8861742"/>
<dbReference type="EMBL" id="GG738854">
    <property type="protein sequence ID" value="EFC47428.1"/>
    <property type="molecule type" value="Genomic_DNA"/>
</dbReference>
<feature type="compositionally biased region" description="Low complexity" evidence="1">
    <location>
        <begin position="249"/>
        <end position="279"/>
    </location>
</feature>
<dbReference type="KEGG" id="ngr:NAEGRDRAFT_47035"/>
<dbReference type="RefSeq" id="XP_002680172.1">
    <property type="nucleotide sequence ID" value="XM_002680126.1"/>
</dbReference>
<evidence type="ECO:0000313" key="3">
    <source>
        <dbReference type="Proteomes" id="UP000006671"/>
    </source>
</evidence>
<organism evidence="3">
    <name type="scientific">Naegleria gruberi</name>
    <name type="common">Amoeba</name>
    <dbReference type="NCBI Taxonomy" id="5762"/>
    <lineage>
        <taxon>Eukaryota</taxon>
        <taxon>Discoba</taxon>
        <taxon>Heterolobosea</taxon>
        <taxon>Tetramitia</taxon>
        <taxon>Eutetramitia</taxon>
        <taxon>Vahlkampfiidae</taxon>
        <taxon>Naegleria</taxon>
    </lineage>
</organism>
<feature type="compositionally biased region" description="Polar residues" evidence="1">
    <location>
        <begin position="167"/>
        <end position="193"/>
    </location>
</feature>
<protein>
    <submittedName>
        <fullName evidence="2">Predicted protein</fullName>
    </submittedName>
</protein>
<keyword evidence="3" id="KW-1185">Reference proteome</keyword>
<dbReference type="VEuPathDB" id="AmoebaDB:NAEGRDRAFT_47035"/>
<feature type="region of interest" description="Disordered" evidence="1">
    <location>
        <begin position="135"/>
        <end position="296"/>
    </location>
</feature>
<feature type="compositionally biased region" description="Low complexity" evidence="1">
    <location>
        <begin position="199"/>
        <end position="217"/>
    </location>
</feature>